<evidence type="ECO:0000313" key="2">
    <source>
        <dbReference type="WBParaSite" id="SRDH1_98650.1"/>
    </source>
</evidence>
<protein>
    <recommendedName>
        <fullName evidence="3">DUF4806 domain-containing protein</fullName>
    </recommendedName>
</protein>
<accession>A0AA85GKK8</accession>
<reference evidence="1" key="1">
    <citation type="submission" date="2022-06" db="EMBL/GenBank/DDBJ databases">
        <authorList>
            <person name="Berger JAMES D."/>
            <person name="Berger JAMES D."/>
        </authorList>
    </citation>
    <scope>NUCLEOTIDE SEQUENCE [LARGE SCALE GENOMIC DNA]</scope>
</reference>
<dbReference type="AlphaFoldDB" id="A0AA85GKK8"/>
<proteinExistence type="predicted"/>
<keyword evidence="1" id="KW-1185">Reference proteome</keyword>
<reference evidence="2" key="2">
    <citation type="submission" date="2023-11" db="UniProtKB">
        <authorList>
            <consortium name="WormBaseParasite"/>
        </authorList>
    </citation>
    <scope>IDENTIFICATION</scope>
</reference>
<name>A0AA85GKK8_9TREM</name>
<evidence type="ECO:0008006" key="3">
    <source>
        <dbReference type="Google" id="ProtNLM"/>
    </source>
</evidence>
<dbReference type="Proteomes" id="UP000050792">
    <property type="component" value="Unassembled WGS sequence"/>
</dbReference>
<organism evidence="1 2">
    <name type="scientific">Schistosoma rodhaini</name>
    <dbReference type="NCBI Taxonomy" id="6188"/>
    <lineage>
        <taxon>Eukaryota</taxon>
        <taxon>Metazoa</taxon>
        <taxon>Spiralia</taxon>
        <taxon>Lophotrochozoa</taxon>
        <taxon>Platyhelminthes</taxon>
        <taxon>Trematoda</taxon>
        <taxon>Digenea</taxon>
        <taxon>Strigeidida</taxon>
        <taxon>Schistosomatoidea</taxon>
        <taxon>Schistosomatidae</taxon>
        <taxon>Schistosoma</taxon>
    </lineage>
</organism>
<sequence length="369" mass="42724">MQSPINKYVILKKQGKSNLVIASGLWVIGEKRCLYPRENIDLHLQNNDLPEDNWSMFKCSIVHKCESLKSANELLAALQVCYATDENYPPDENTLPLNTDKQKRSALKCKESFMYNSVDMDVAEMQAGNTRVQYPKLRMFENVVSPIANSTQLDSSPSTSEDKNQTAQFERMYTLQLKILASLSELNTNMKLVLSKFTDRQDPRQFDCGLSSQQFPLSSEEELGTLDACLEQKDVRDRFVSTQHDFYHSFLLQMAMLTRLMDDDPKTSMRYILSYIMKPEVAINFTLLGTSSKRAIQKCRFYGCVRSALTNRFLSSSINEKDLAKLYDMATQSYFHDMRVQKRHRRNKEHEQSFVFKDITNSQELFDFP</sequence>
<evidence type="ECO:0000313" key="1">
    <source>
        <dbReference type="Proteomes" id="UP000050792"/>
    </source>
</evidence>
<dbReference type="WBParaSite" id="SRDH1_98650.1">
    <property type="protein sequence ID" value="SRDH1_98650.1"/>
    <property type="gene ID" value="SRDH1_98650"/>
</dbReference>